<keyword evidence="6" id="KW-1185">Reference proteome</keyword>
<dbReference type="OrthoDB" id="406152at2759"/>
<evidence type="ECO:0000256" key="2">
    <source>
        <dbReference type="ARBA" id="ARBA00022679"/>
    </source>
</evidence>
<evidence type="ECO:0000313" key="6">
    <source>
        <dbReference type="Proteomes" id="UP000076874"/>
    </source>
</evidence>
<sequence>MLPTPDTSHVPYSRVYEPAEDSFLMLDTLALPAETAFLQQRFGGGEADGEGEGEDDGDGDGDGDGDNTTDAADDRSPPPLVVEVGSGSGVVLAFVVAQAAHLFGQRRRRRRGGGRSGVGGGVGVLALAVDVNAFACRATNETVRPSSAAAAAATDDAAFARDAHLLELAYAGGRDGMETTDRLLAALPDVLSARGCAYILLCAQNRPEAVKARIRQWTTATAEEEEDTPTAGRCWRAETVGTSGRQAGWEKLQIVRIWRE</sequence>
<dbReference type="Proteomes" id="UP000076874">
    <property type="component" value="Unassembled WGS sequence"/>
</dbReference>
<keyword evidence="2 5" id="KW-0808">Transferase</keyword>
<dbReference type="PANTHER" id="PTHR45875:SF1">
    <property type="entry name" value="METHYLTRANSFERASE N6AMT1"/>
    <property type="match status" value="1"/>
</dbReference>
<dbReference type="GO" id="GO:0035657">
    <property type="term" value="C:eRF1 methyltransferase complex"/>
    <property type="evidence" value="ECO:0007669"/>
    <property type="project" value="TreeGrafter"/>
</dbReference>
<dbReference type="EMBL" id="AZHD01000016">
    <property type="protein sequence ID" value="OAA56598.1"/>
    <property type="molecule type" value="Genomic_DNA"/>
</dbReference>
<evidence type="ECO:0000313" key="5">
    <source>
        <dbReference type="EMBL" id="OAA56598.1"/>
    </source>
</evidence>
<keyword evidence="1 5" id="KW-0489">Methyltransferase</keyword>
<comment type="caution">
    <text evidence="5">The sequence shown here is derived from an EMBL/GenBank/DDBJ whole genome shotgun (WGS) entry which is preliminary data.</text>
</comment>
<dbReference type="PANTHER" id="PTHR45875">
    <property type="entry name" value="METHYLTRANSFERASE N6AMT1"/>
    <property type="match status" value="1"/>
</dbReference>
<dbReference type="InterPro" id="IPR052190">
    <property type="entry name" value="Euk-Arch_PrmC-MTase"/>
</dbReference>
<dbReference type="GO" id="GO:0008757">
    <property type="term" value="F:S-adenosylmethionine-dependent methyltransferase activity"/>
    <property type="evidence" value="ECO:0007669"/>
    <property type="project" value="TreeGrafter"/>
</dbReference>
<evidence type="ECO:0000256" key="4">
    <source>
        <dbReference type="SAM" id="MobiDB-lite"/>
    </source>
</evidence>
<organism evidence="5 6">
    <name type="scientific">Niveomyces insectorum RCEF 264</name>
    <dbReference type="NCBI Taxonomy" id="1081102"/>
    <lineage>
        <taxon>Eukaryota</taxon>
        <taxon>Fungi</taxon>
        <taxon>Dikarya</taxon>
        <taxon>Ascomycota</taxon>
        <taxon>Pezizomycotina</taxon>
        <taxon>Sordariomycetes</taxon>
        <taxon>Hypocreomycetidae</taxon>
        <taxon>Hypocreales</taxon>
        <taxon>Cordycipitaceae</taxon>
        <taxon>Niveomyces</taxon>
    </lineage>
</organism>
<feature type="compositionally biased region" description="Acidic residues" evidence="4">
    <location>
        <begin position="47"/>
        <end position="67"/>
    </location>
</feature>
<dbReference type="InterPro" id="IPR029063">
    <property type="entry name" value="SAM-dependent_MTases_sf"/>
</dbReference>
<dbReference type="GO" id="GO:0008276">
    <property type="term" value="F:protein methyltransferase activity"/>
    <property type="evidence" value="ECO:0007669"/>
    <property type="project" value="TreeGrafter"/>
</dbReference>
<name>A0A167PF28_9HYPO</name>
<accession>A0A167PF28</accession>
<dbReference type="STRING" id="1081102.A0A167PF28"/>
<dbReference type="Gene3D" id="3.40.50.150">
    <property type="entry name" value="Vaccinia Virus protein VP39"/>
    <property type="match status" value="1"/>
</dbReference>
<keyword evidence="3" id="KW-0949">S-adenosyl-L-methionine</keyword>
<evidence type="ECO:0000256" key="1">
    <source>
        <dbReference type="ARBA" id="ARBA00022603"/>
    </source>
</evidence>
<proteinExistence type="predicted"/>
<dbReference type="GO" id="GO:0032259">
    <property type="term" value="P:methylation"/>
    <property type="evidence" value="ECO:0007669"/>
    <property type="project" value="UniProtKB-KW"/>
</dbReference>
<feature type="region of interest" description="Disordered" evidence="4">
    <location>
        <begin position="43"/>
        <end position="80"/>
    </location>
</feature>
<protein>
    <submittedName>
        <fullName evidence="5">N-glutamine methyltransferase mtq2</fullName>
    </submittedName>
</protein>
<dbReference type="AlphaFoldDB" id="A0A167PF28"/>
<evidence type="ECO:0000256" key="3">
    <source>
        <dbReference type="ARBA" id="ARBA00022691"/>
    </source>
</evidence>
<gene>
    <name evidence="5" type="ORF">SPI_07605</name>
</gene>
<reference evidence="5 6" key="1">
    <citation type="journal article" date="2016" name="Genome Biol. Evol.">
        <title>Divergent and convergent evolution of fungal pathogenicity.</title>
        <authorList>
            <person name="Shang Y."/>
            <person name="Xiao G."/>
            <person name="Zheng P."/>
            <person name="Cen K."/>
            <person name="Zhan S."/>
            <person name="Wang C."/>
        </authorList>
    </citation>
    <scope>NUCLEOTIDE SEQUENCE [LARGE SCALE GENOMIC DNA]</scope>
    <source>
        <strain evidence="5 6">RCEF 264</strain>
    </source>
</reference>